<comment type="caution">
    <text evidence="1">The sequence shown here is derived from an EMBL/GenBank/DDBJ whole genome shotgun (WGS) entry which is preliminary data.</text>
</comment>
<proteinExistence type="predicted"/>
<dbReference type="OrthoDB" id="43577at2"/>
<dbReference type="Proteomes" id="UP000050514">
    <property type="component" value="Unassembled WGS sequence"/>
</dbReference>
<accession>A0A0P6X149</accession>
<dbReference type="AlphaFoldDB" id="A0A0P6X149"/>
<evidence type="ECO:0008006" key="3">
    <source>
        <dbReference type="Google" id="ProtNLM"/>
    </source>
</evidence>
<dbReference type="InterPro" id="IPR016181">
    <property type="entry name" value="Acyl_CoA_acyltransferase"/>
</dbReference>
<gene>
    <name evidence="1" type="ORF">AC812_15350</name>
</gene>
<dbReference type="EMBL" id="LGHJ01000022">
    <property type="protein sequence ID" value="KPL73037.1"/>
    <property type="molecule type" value="Genomic_DNA"/>
</dbReference>
<organism evidence="1 2">
    <name type="scientific">Bellilinea caldifistulae</name>
    <dbReference type="NCBI Taxonomy" id="360411"/>
    <lineage>
        <taxon>Bacteria</taxon>
        <taxon>Bacillati</taxon>
        <taxon>Chloroflexota</taxon>
        <taxon>Anaerolineae</taxon>
        <taxon>Anaerolineales</taxon>
        <taxon>Anaerolineaceae</taxon>
        <taxon>Bellilinea</taxon>
    </lineage>
</organism>
<evidence type="ECO:0000313" key="2">
    <source>
        <dbReference type="Proteomes" id="UP000050514"/>
    </source>
</evidence>
<sequence length="260" mass="30277">MRLPTPEKVSEQKITFDVEEIEPILQAPAMDLKPWPGAMVTLKDGRVMYIREAKLEEAPMMLEYMKKVMEVDHDFYDIVGARVYAEILGWYRKRLKDPYTLVGLIDGLWAGFANGRLLNEDINISLHTMALIRGGRIGAVMYYAKAYYGFEILGNKEWWATYESYNGWMRWGIGMAQPSYPWPEYQHELGGARVYYVTKKYWDKVVKDYIRQMAGTELVFDVPDEVIKANEVMRVPDEVLVYRIIHSRAEPVRLALLIFA</sequence>
<dbReference type="SUPFAM" id="SSF55729">
    <property type="entry name" value="Acyl-CoA N-acyltransferases (Nat)"/>
    <property type="match status" value="1"/>
</dbReference>
<evidence type="ECO:0000313" key="1">
    <source>
        <dbReference type="EMBL" id="KPL73037.1"/>
    </source>
</evidence>
<dbReference type="RefSeq" id="WP_061917076.1">
    <property type="nucleotide sequence ID" value="NZ_DF967971.1"/>
</dbReference>
<protein>
    <recommendedName>
        <fullName evidence="3">N-acetyltransferase</fullName>
    </recommendedName>
</protein>
<name>A0A0P6X149_9CHLR</name>
<keyword evidence="2" id="KW-1185">Reference proteome</keyword>
<reference evidence="1 2" key="1">
    <citation type="submission" date="2015-07" db="EMBL/GenBank/DDBJ databases">
        <title>Draft genome of Bellilinea caldifistulae DSM 17877.</title>
        <authorList>
            <person name="Hemp J."/>
            <person name="Ward L.M."/>
            <person name="Pace L.A."/>
            <person name="Fischer W.W."/>
        </authorList>
    </citation>
    <scope>NUCLEOTIDE SEQUENCE [LARGE SCALE GENOMIC DNA]</scope>
    <source>
        <strain evidence="1 2">GOMI-1</strain>
    </source>
</reference>